<name>A0ABV1YVT3_9HYPH</name>
<sequence>MTETAPAIRKAFCSECGGMRNCDVRGHHKDYGQDGDGYMQWWINWYILQCRGCEHIFVQKSSADTENIHQFYNDLGEPDSELIETLSYWPALSKRQKPEWLDDFGVHIGDADELEQAIREVYGALDADLPILAAIGMRTCFDVAAILLGVEDNLPFAKKLDELVRLQKIGGVDKDRLALLVDAGSASVHRGWRPKPKELDTLAEILEHFVFEAFVAPSRRSRLDAEAKKLEGNVPARKVKKAKDDPL</sequence>
<organism evidence="2 3">
    <name type="scientific">Mesorhizobium caraganae</name>
    <dbReference type="NCBI Taxonomy" id="483206"/>
    <lineage>
        <taxon>Bacteria</taxon>
        <taxon>Pseudomonadati</taxon>
        <taxon>Pseudomonadota</taxon>
        <taxon>Alphaproteobacteria</taxon>
        <taxon>Hyphomicrobiales</taxon>
        <taxon>Phyllobacteriaceae</taxon>
        <taxon>Mesorhizobium</taxon>
    </lineage>
</organism>
<comment type="caution">
    <text evidence="2">The sequence shown here is derived from an EMBL/GenBank/DDBJ whole genome shotgun (WGS) entry which is preliminary data.</text>
</comment>
<accession>A0ABV1YVT3</accession>
<protein>
    <submittedName>
        <fullName evidence="2">DUF4145 domain-containing protein</fullName>
    </submittedName>
</protein>
<evidence type="ECO:0000313" key="3">
    <source>
        <dbReference type="Proteomes" id="UP001433071"/>
    </source>
</evidence>
<evidence type="ECO:0000259" key="1">
    <source>
        <dbReference type="Pfam" id="PF13643"/>
    </source>
</evidence>
<dbReference type="EMBL" id="JAMYQB010000003">
    <property type="protein sequence ID" value="MER9403676.1"/>
    <property type="molecule type" value="Genomic_DNA"/>
</dbReference>
<dbReference type="Pfam" id="PF13643">
    <property type="entry name" value="DUF4145"/>
    <property type="match status" value="1"/>
</dbReference>
<dbReference type="Proteomes" id="UP001433071">
    <property type="component" value="Unassembled WGS sequence"/>
</dbReference>
<reference evidence="2 3" key="1">
    <citation type="journal article" date="2024" name="Proc. Natl. Acad. Sci. U.S.A.">
        <title>The evolutionary genomics of adaptation to stress in wild rhizobium bacteria.</title>
        <authorList>
            <person name="Kehlet-Delgado H."/>
            <person name="Montoya A.P."/>
            <person name="Jensen K.T."/>
            <person name="Wendlandt C.E."/>
            <person name="Dexheimer C."/>
            <person name="Roberts M."/>
            <person name="Torres Martinez L."/>
            <person name="Friesen M.L."/>
            <person name="Griffitts J.S."/>
            <person name="Porter S.S."/>
        </authorList>
    </citation>
    <scope>NUCLEOTIDE SEQUENCE [LARGE SCALE GENOMIC DNA]</scope>
    <source>
        <strain evidence="2 3">M0641</strain>
    </source>
</reference>
<keyword evidence="3" id="KW-1185">Reference proteome</keyword>
<proteinExistence type="predicted"/>
<dbReference type="InterPro" id="IPR025285">
    <property type="entry name" value="DUF4145"/>
</dbReference>
<dbReference type="RefSeq" id="WP_352556769.1">
    <property type="nucleotide sequence ID" value="NZ_JAMYQB010000003.1"/>
</dbReference>
<gene>
    <name evidence="2" type="ORF">NKI36_06390</name>
</gene>
<evidence type="ECO:0000313" key="2">
    <source>
        <dbReference type="EMBL" id="MER9403676.1"/>
    </source>
</evidence>
<feature type="domain" description="DUF4145" evidence="1">
    <location>
        <begin position="119"/>
        <end position="207"/>
    </location>
</feature>